<accession>A0ABS8H137</accession>
<keyword evidence="2" id="KW-0808">Transferase</keyword>
<protein>
    <submittedName>
        <fullName evidence="2">Methyltransferase domain-containing protein</fullName>
    </submittedName>
</protein>
<dbReference type="Proteomes" id="UP001198830">
    <property type="component" value="Unassembled WGS sequence"/>
</dbReference>
<evidence type="ECO:0000313" key="2">
    <source>
        <dbReference type="EMBL" id="MCC4232026.1"/>
    </source>
</evidence>
<reference evidence="2 3" key="1">
    <citation type="submission" date="2021-10" db="EMBL/GenBank/DDBJ databases">
        <title>The diversity and Nitrogen Metabolism of Culturable Nitrate-Utilizing Bacteria Within the Oxygen Minimum Zone of the Changjiang (Yangtze River)Estuary.</title>
        <authorList>
            <person name="Zhang D."/>
            <person name="Zheng J."/>
            <person name="Liu S."/>
            <person name="He W."/>
        </authorList>
    </citation>
    <scope>NUCLEOTIDE SEQUENCE [LARGE SCALE GENOMIC DNA]</scope>
    <source>
        <strain evidence="2 3">FXH275-2</strain>
    </source>
</reference>
<dbReference type="SUPFAM" id="SSF53335">
    <property type="entry name" value="S-adenosyl-L-methionine-dependent methyltransferases"/>
    <property type="match status" value="1"/>
</dbReference>
<dbReference type="InterPro" id="IPR029063">
    <property type="entry name" value="SAM-dependent_MTases_sf"/>
</dbReference>
<keyword evidence="2" id="KW-0489">Methyltransferase</keyword>
<dbReference type="GO" id="GO:0032259">
    <property type="term" value="P:methylation"/>
    <property type="evidence" value="ECO:0007669"/>
    <property type="project" value="UniProtKB-KW"/>
</dbReference>
<dbReference type="Gene3D" id="3.40.50.150">
    <property type="entry name" value="Vaccinia Virus protein VP39"/>
    <property type="match status" value="1"/>
</dbReference>
<dbReference type="Pfam" id="PF13649">
    <property type="entry name" value="Methyltransf_25"/>
    <property type="match status" value="1"/>
</dbReference>
<dbReference type="EMBL" id="JAJGNP010000003">
    <property type="protein sequence ID" value="MCC4232026.1"/>
    <property type="molecule type" value="Genomic_DNA"/>
</dbReference>
<evidence type="ECO:0000259" key="1">
    <source>
        <dbReference type="Pfam" id="PF13649"/>
    </source>
</evidence>
<organism evidence="2 3">
    <name type="scientific">Sphingobium soli</name>
    <dbReference type="NCBI Taxonomy" id="1591116"/>
    <lineage>
        <taxon>Bacteria</taxon>
        <taxon>Pseudomonadati</taxon>
        <taxon>Pseudomonadota</taxon>
        <taxon>Alphaproteobacteria</taxon>
        <taxon>Sphingomonadales</taxon>
        <taxon>Sphingomonadaceae</taxon>
        <taxon>Sphingobium</taxon>
    </lineage>
</organism>
<dbReference type="RefSeq" id="WP_228221478.1">
    <property type="nucleotide sequence ID" value="NZ_JAJGNP010000003.1"/>
</dbReference>
<dbReference type="InterPro" id="IPR041698">
    <property type="entry name" value="Methyltransf_25"/>
</dbReference>
<dbReference type="GO" id="GO:0008168">
    <property type="term" value="F:methyltransferase activity"/>
    <property type="evidence" value="ECO:0007669"/>
    <property type="project" value="UniProtKB-KW"/>
</dbReference>
<name>A0ABS8H137_9SPHN</name>
<sequence length="215" mass="24109">MASLPFKDKHKTGFKSTRSGSFLKQWNIFFRQFLKHPGMIGSVIPSSRALVDAVLEPVDWERTRLFVEYGPGVGTFTRPILERMHPDATLIAIDLNLDFVAWLDAQIDDPRLRVVHGSAIDVRRFIREAGYQQADYVVSGLPFSTLPDGVGAAICAETRAALRPGGEFLIYQYSRFVMRLLTPVFGAISDRLEWRNIPPCRVIRATSDEALAQAA</sequence>
<feature type="domain" description="Methyltransferase" evidence="1">
    <location>
        <begin position="67"/>
        <end position="166"/>
    </location>
</feature>
<evidence type="ECO:0000313" key="3">
    <source>
        <dbReference type="Proteomes" id="UP001198830"/>
    </source>
</evidence>
<gene>
    <name evidence="2" type="ORF">LL253_04885</name>
</gene>
<keyword evidence="3" id="KW-1185">Reference proteome</keyword>
<proteinExistence type="predicted"/>
<comment type="caution">
    <text evidence="2">The sequence shown here is derived from an EMBL/GenBank/DDBJ whole genome shotgun (WGS) entry which is preliminary data.</text>
</comment>